<feature type="domain" description="Phosphoribosyltransferase" evidence="1">
    <location>
        <begin position="6"/>
        <end position="102"/>
    </location>
</feature>
<dbReference type="FunCoup" id="G0QJM8">
    <property type="interactions" value="29"/>
</dbReference>
<name>G0QJM8_ICHMU</name>
<dbReference type="GO" id="GO:0006178">
    <property type="term" value="P:guanine salvage"/>
    <property type="evidence" value="ECO:0007669"/>
    <property type="project" value="TreeGrafter"/>
</dbReference>
<evidence type="ECO:0000313" key="2">
    <source>
        <dbReference type="EMBL" id="EGR34578.1"/>
    </source>
</evidence>
<dbReference type="GO" id="GO:0046100">
    <property type="term" value="P:hypoxanthine metabolic process"/>
    <property type="evidence" value="ECO:0007669"/>
    <property type="project" value="TreeGrafter"/>
</dbReference>
<dbReference type="EMBL" id="GL983074">
    <property type="protein sequence ID" value="EGR34578.1"/>
    <property type="molecule type" value="Genomic_DNA"/>
</dbReference>
<dbReference type="InParanoid" id="G0QJM8"/>
<dbReference type="RefSeq" id="XP_004039882.1">
    <property type="nucleotide sequence ID" value="XM_004039834.1"/>
</dbReference>
<dbReference type="SUPFAM" id="SSF53271">
    <property type="entry name" value="PRTase-like"/>
    <property type="match status" value="1"/>
</dbReference>
<dbReference type="GeneID" id="14910768"/>
<evidence type="ECO:0000259" key="1">
    <source>
        <dbReference type="Pfam" id="PF00156"/>
    </source>
</evidence>
<evidence type="ECO:0000313" key="3">
    <source>
        <dbReference type="Proteomes" id="UP000008983"/>
    </source>
</evidence>
<proteinExistence type="predicted"/>
<sequence length="116" mass="13187">MDIEFCKVSSYVGTGTTSAQTVQKLIGLTNNIKDRHVVIVEDTIDSGFTLDYLIKDLQKEKPKSISLCAMFLKKANLQVELDIKYIGMTIDPEFVIGYGLDYDEWGRNIYGLWINK</sequence>
<dbReference type="InterPro" id="IPR000836">
    <property type="entry name" value="PRTase_dom"/>
</dbReference>
<dbReference type="GO" id="GO:0005829">
    <property type="term" value="C:cytosol"/>
    <property type="evidence" value="ECO:0007669"/>
    <property type="project" value="TreeGrafter"/>
</dbReference>
<dbReference type="Pfam" id="PF00156">
    <property type="entry name" value="Pribosyltran"/>
    <property type="match status" value="1"/>
</dbReference>
<reference evidence="2 3" key="1">
    <citation type="submission" date="2011-07" db="EMBL/GenBank/DDBJ databases">
        <authorList>
            <person name="Coyne R."/>
            <person name="Brami D."/>
            <person name="Johnson J."/>
            <person name="Hostetler J."/>
            <person name="Hannick L."/>
            <person name="Clark T."/>
            <person name="Cassidy-Hanley D."/>
            <person name="Inman J."/>
        </authorList>
    </citation>
    <scope>NUCLEOTIDE SEQUENCE [LARGE SCALE GENOMIC DNA]</scope>
    <source>
        <strain evidence="2 3">G5</strain>
    </source>
</reference>
<dbReference type="PANTHER" id="PTHR43340:SF1">
    <property type="entry name" value="HYPOXANTHINE PHOSPHORIBOSYLTRANSFERASE"/>
    <property type="match status" value="1"/>
</dbReference>
<dbReference type="GO" id="GO:0032264">
    <property type="term" value="P:IMP salvage"/>
    <property type="evidence" value="ECO:0007669"/>
    <property type="project" value="TreeGrafter"/>
</dbReference>
<dbReference type="GO" id="GO:0000287">
    <property type="term" value="F:magnesium ion binding"/>
    <property type="evidence" value="ECO:0007669"/>
    <property type="project" value="TreeGrafter"/>
</dbReference>
<keyword evidence="2" id="KW-0808">Transferase</keyword>
<accession>G0QJM8</accession>
<dbReference type="GO" id="GO:0004422">
    <property type="term" value="F:hypoxanthine phosphoribosyltransferase activity"/>
    <property type="evidence" value="ECO:0007669"/>
    <property type="project" value="TreeGrafter"/>
</dbReference>
<dbReference type="eggNOG" id="KOG3367">
    <property type="taxonomic scope" value="Eukaryota"/>
</dbReference>
<dbReference type="AlphaFoldDB" id="G0QJM8"/>
<dbReference type="CDD" id="cd06223">
    <property type="entry name" value="PRTases_typeI"/>
    <property type="match status" value="1"/>
</dbReference>
<dbReference type="InterPro" id="IPR050408">
    <property type="entry name" value="HGPRT"/>
</dbReference>
<dbReference type="Gene3D" id="3.40.50.2020">
    <property type="match status" value="1"/>
</dbReference>
<organism evidence="2 3">
    <name type="scientific">Ichthyophthirius multifiliis</name>
    <name type="common">White spot disease agent</name>
    <name type="synonym">Ich</name>
    <dbReference type="NCBI Taxonomy" id="5932"/>
    <lineage>
        <taxon>Eukaryota</taxon>
        <taxon>Sar</taxon>
        <taxon>Alveolata</taxon>
        <taxon>Ciliophora</taxon>
        <taxon>Intramacronucleata</taxon>
        <taxon>Oligohymenophorea</taxon>
        <taxon>Hymenostomatida</taxon>
        <taxon>Ophryoglenina</taxon>
        <taxon>Ichthyophthirius</taxon>
    </lineage>
</organism>
<keyword evidence="2" id="KW-0328">Glycosyltransferase</keyword>
<dbReference type="PANTHER" id="PTHR43340">
    <property type="entry name" value="HYPOXANTHINE-GUANINE PHOSPHORIBOSYLTRANSFERASE"/>
    <property type="match status" value="1"/>
</dbReference>
<dbReference type="EC" id="2.4.2.8" evidence="2"/>
<dbReference type="GO" id="GO:0032263">
    <property type="term" value="P:GMP salvage"/>
    <property type="evidence" value="ECO:0007669"/>
    <property type="project" value="TreeGrafter"/>
</dbReference>
<dbReference type="InterPro" id="IPR029057">
    <property type="entry name" value="PRTase-like"/>
</dbReference>
<gene>
    <name evidence="2" type="ORF">IMG5_006640</name>
</gene>
<dbReference type="OrthoDB" id="9449045at2759"/>
<protein>
    <submittedName>
        <fullName evidence="2">Hypoxanthine phosphoribosyltransferase, putative</fullName>
        <ecNumber evidence="2">2.4.2.8</ecNumber>
    </submittedName>
</protein>
<keyword evidence="3" id="KW-1185">Reference proteome</keyword>
<dbReference type="Proteomes" id="UP000008983">
    <property type="component" value="Unassembled WGS sequence"/>
</dbReference>
<dbReference type="STRING" id="857967.G0QJM8"/>